<dbReference type="GO" id="GO:0046951">
    <property type="term" value="P:ketone body biosynthetic process"/>
    <property type="evidence" value="ECO:0007669"/>
    <property type="project" value="TreeGrafter"/>
</dbReference>
<evidence type="ECO:0000256" key="2">
    <source>
        <dbReference type="ARBA" id="ARBA00009405"/>
    </source>
</evidence>
<dbReference type="CDD" id="cd07938">
    <property type="entry name" value="DRE_TIM_HMGL"/>
    <property type="match status" value="1"/>
</dbReference>
<accession>A0A177TMA7</accession>
<organism evidence="7 8">
    <name type="scientific">Tilletia indica</name>
    <dbReference type="NCBI Taxonomy" id="43049"/>
    <lineage>
        <taxon>Eukaryota</taxon>
        <taxon>Fungi</taxon>
        <taxon>Dikarya</taxon>
        <taxon>Basidiomycota</taxon>
        <taxon>Ustilaginomycotina</taxon>
        <taxon>Exobasidiomycetes</taxon>
        <taxon>Tilletiales</taxon>
        <taxon>Tilletiaceae</taxon>
        <taxon>Tilletia</taxon>
    </lineage>
</organism>
<comment type="pathway">
    <text evidence="1">Metabolic intermediate metabolism; (S)-3-hydroxy-3-methylglutaryl-CoA degradation; acetoacetate from (S)-3-hydroxy-3-methylglutaryl-CoA: step 1/1.</text>
</comment>
<dbReference type="GO" id="GO:0004419">
    <property type="term" value="F:hydroxymethylglutaryl-CoA lyase activity"/>
    <property type="evidence" value="ECO:0007669"/>
    <property type="project" value="UniProtKB-EC"/>
</dbReference>
<gene>
    <name evidence="7" type="ORF">A4X13_0g1532</name>
</gene>
<dbReference type="SUPFAM" id="SSF51569">
    <property type="entry name" value="Aldolase"/>
    <property type="match status" value="1"/>
</dbReference>
<dbReference type="InterPro" id="IPR000891">
    <property type="entry name" value="PYR_CT"/>
</dbReference>
<evidence type="ECO:0000256" key="1">
    <source>
        <dbReference type="ARBA" id="ARBA00005143"/>
    </source>
</evidence>
<proteinExistence type="inferred from homology"/>
<evidence type="ECO:0000256" key="4">
    <source>
        <dbReference type="ARBA" id="ARBA00022723"/>
    </source>
</evidence>
<keyword evidence="4" id="KW-0479">Metal-binding</keyword>
<reference evidence="7" key="1">
    <citation type="submission" date="2016-04" db="EMBL/GenBank/DDBJ databases">
        <authorList>
            <person name="Nguyen H.D."/>
            <person name="Samba Siva P."/>
            <person name="Cullis J."/>
            <person name="Levesque C.A."/>
            <person name="Hambleton S."/>
        </authorList>
    </citation>
    <scope>NUCLEOTIDE SEQUENCE</scope>
    <source>
        <strain evidence="7">DAOMC 236416</strain>
    </source>
</reference>
<evidence type="ECO:0000313" key="7">
    <source>
        <dbReference type="EMBL" id="KAE8258668.1"/>
    </source>
</evidence>
<dbReference type="GO" id="GO:0006552">
    <property type="term" value="P:L-leucine catabolic process"/>
    <property type="evidence" value="ECO:0007669"/>
    <property type="project" value="TreeGrafter"/>
</dbReference>
<dbReference type="PANTHER" id="PTHR42738">
    <property type="entry name" value="HYDROXYMETHYLGLUTARYL-COA LYASE"/>
    <property type="match status" value="1"/>
</dbReference>
<dbReference type="Pfam" id="PF00682">
    <property type="entry name" value="HMGL-like"/>
    <property type="match status" value="1"/>
</dbReference>
<dbReference type="EMBL" id="LWDF02000061">
    <property type="protein sequence ID" value="KAE8258668.1"/>
    <property type="molecule type" value="Genomic_DNA"/>
</dbReference>
<dbReference type="Gene3D" id="3.20.20.70">
    <property type="entry name" value="Aldolase class I"/>
    <property type="match status" value="1"/>
</dbReference>
<dbReference type="Proteomes" id="UP000077521">
    <property type="component" value="Unassembled WGS sequence"/>
</dbReference>
<evidence type="ECO:0000256" key="6">
    <source>
        <dbReference type="ARBA" id="ARBA00049877"/>
    </source>
</evidence>
<comment type="caution">
    <text evidence="7">The sequence shown here is derived from an EMBL/GenBank/DDBJ whole genome shotgun (WGS) entry which is preliminary data.</text>
</comment>
<evidence type="ECO:0000256" key="3">
    <source>
        <dbReference type="ARBA" id="ARBA00012910"/>
    </source>
</evidence>
<protein>
    <recommendedName>
        <fullName evidence="3">hydroxymethylglutaryl-CoA lyase</fullName>
        <ecNumber evidence="3">4.1.3.4</ecNumber>
    </recommendedName>
</protein>
<dbReference type="NCBIfam" id="NF004283">
    <property type="entry name" value="PRK05692.1"/>
    <property type="match status" value="1"/>
</dbReference>
<dbReference type="GO" id="GO:0046872">
    <property type="term" value="F:metal ion binding"/>
    <property type="evidence" value="ECO:0007669"/>
    <property type="project" value="UniProtKB-KW"/>
</dbReference>
<dbReference type="AlphaFoldDB" id="A0A177TMA7"/>
<dbReference type="PROSITE" id="PS50991">
    <property type="entry name" value="PYR_CT"/>
    <property type="match status" value="1"/>
</dbReference>
<dbReference type="InterPro" id="IPR043594">
    <property type="entry name" value="HMGL"/>
</dbReference>
<keyword evidence="5" id="KW-0456">Lyase</keyword>
<sequence>MSRSNSSARVCFQSMARAVQIPQGHAAARAPRLVRDFAASASRAASPSVSEEAHNFVRIVEVSPRDGLQNEKRTIPTETKVELIRRLAGTGLGVIEAGAFVSPKMADSAAVLTRLPQILSPTLHSKLSFPVLVPNAKGLDTLLSLLASQPNSKDSTQSQSPLTDEIAVFTAASDAFTRANTNCTIDESLRRIEEIFERVRNASSKDGDPLRVRAYISVVLGCPYSGKVDPALVARMTRTLLEMGAYEVSLGDTIGAGTPSGVRALLSALEKEGVNVGGQLEKGGGQRARRRVQGVAAHCHDTFGTGLANVLEFVRGGVRVVDASVSGLGGCPYSPGATGNIDTESVVQALHAEGYETGVDLLELARVGQWISDEVRGEGSAFFPSASTVAEEGSDIRAVNLNTSSAGRAVLAREVRDKPQAKAKL</sequence>
<name>A0A177TMA7_9BASI</name>
<dbReference type="UniPathway" id="UPA00896">
    <property type="reaction ID" value="UER00863"/>
</dbReference>
<comment type="catalytic activity">
    <reaction evidence="6">
        <text>(3S)-3-hydroxy-3-methylglutaryl-CoA = acetoacetate + acetyl-CoA</text>
        <dbReference type="Rhea" id="RHEA:24404"/>
        <dbReference type="ChEBI" id="CHEBI:13705"/>
        <dbReference type="ChEBI" id="CHEBI:43074"/>
        <dbReference type="ChEBI" id="CHEBI:57288"/>
        <dbReference type="EC" id="4.1.3.4"/>
    </reaction>
</comment>
<keyword evidence="8" id="KW-1185">Reference proteome</keyword>
<comment type="similarity">
    <text evidence="2">Belongs to the HMG-CoA lyase family.</text>
</comment>
<dbReference type="InterPro" id="IPR013785">
    <property type="entry name" value="Aldolase_TIM"/>
</dbReference>
<evidence type="ECO:0000256" key="5">
    <source>
        <dbReference type="ARBA" id="ARBA00023239"/>
    </source>
</evidence>
<dbReference type="EC" id="4.1.3.4" evidence="3"/>
<evidence type="ECO:0000313" key="8">
    <source>
        <dbReference type="Proteomes" id="UP000077521"/>
    </source>
</evidence>
<reference evidence="7" key="2">
    <citation type="journal article" date="2019" name="IMA Fungus">
        <title>Genome sequencing and comparison of five Tilletia species to identify candidate genes for the detection of regulated species infecting wheat.</title>
        <authorList>
            <person name="Nguyen H.D.T."/>
            <person name="Sultana T."/>
            <person name="Kesanakurti P."/>
            <person name="Hambleton S."/>
        </authorList>
    </citation>
    <scope>NUCLEOTIDE SEQUENCE</scope>
    <source>
        <strain evidence="7">DAOMC 236416</strain>
    </source>
</reference>
<dbReference type="FunFam" id="3.20.20.70:FF:000071">
    <property type="entry name" value="Hydroxymethylglutaryl-CoA lyase"/>
    <property type="match status" value="1"/>
</dbReference>
<dbReference type="PANTHER" id="PTHR42738:SF7">
    <property type="entry name" value="HYDROXYMETHYLGLUTARYL-COA LYASE"/>
    <property type="match status" value="1"/>
</dbReference>